<dbReference type="Gene3D" id="3.90.550.10">
    <property type="entry name" value="Spore Coat Polysaccharide Biosynthesis Protein SpsA, Chain A"/>
    <property type="match status" value="1"/>
</dbReference>
<protein>
    <submittedName>
        <fullName evidence="2">Glycosyltransferase family 2 protein</fullName>
    </submittedName>
</protein>
<dbReference type="CDD" id="cd00761">
    <property type="entry name" value="Glyco_tranf_GTA_type"/>
    <property type="match status" value="1"/>
</dbReference>
<dbReference type="SUPFAM" id="SSF53448">
    <property type="entry name" value="Nucleotide-diphospho-sugar transferases"/>
    <property type="match status" value="1"/>
</dbReference>
<sequence length="322" mass="34912">MKVSIVLPVYNDAGRLPSAVENALSQAGAEVELVLVDDGSTDGSAEVVKAAAAKDPRVVAVLQPENGGVSLARRAGVEAARGEWIWFVDSDDEWPVFACAAMLAAAADAASSGREAQVVLARAQLTPPSGVPRLLSSPSTGTLDNREALRALLRGEVTGHLWNKLVRRDLLLGLEFPLARVQSDLALMARILGAATTVACIETVVYHHGKRPGSIITSRHRRVQSLQIVEDVVLEVARRNGFGEDDVDAAYFRLRYVALSGLKDALSGAYDDEASRVLVRAVRARIGTRELALLTRRRDKRVFLALLAHAPRPLQLRLLRRW</sequence>
<reference evidence="2 3" key="1">
    <citation type="submission" date="2024-09" db="EMBL/GenBank/DDBJ databases">
        <authorList>
            <person name="Sun Q."/>
            <person name="Mori K."/>
        </authorList>
    </citation>
    <scope>NUCLEOTIDE SEQUENCE [LARGE SCALE GENOMIC DNA]</scope>
    <source>
        <strain evidence="2 3">TISTR 1856</strain>
    </source>
</reference>
<dbReference type="InterPro" id="IPR001173">
    <property type="entry name" value="Glyco_trans_2-like"/>
</dbReference>
<dbReference type="InterPro" id="IPR029044">
    <property type="entry name" value="Nucleotide-diphossugar_trans"/>
</dbReference>
<accession>A0ABV5LNQ0</accession>
<name>A0ABV5LNQ0_9ACTN</name>
<evidence type="ECO:0000313" key="2">
    <source>
        <dbReference type="EMBL" id="MFB9375715.1"/>
    </source>
</evidence>
<dbReference type="Proteomes" id="UP001589748">
    <property type="component" value="Unassembled WGS sequence"/>
</dbReference>
<dbReference type="EMBL" id="JBHMDM010000001">
    <property type="protein sequence ID" value="MFB9375715.1"/>
    <property type="molecule type" value="Genomic_DNA"/>
</dbReference>
<comment type="caution">
    <text evidence="2">The sequence shown here is derived from an EMBL/GenBank/DDBJ whole genome shotgun (WGS) entry which is preliminary data.</text>
</comment>
<feature type="domain" description="Glycosyltransferase 2-like" evidence="1">
    <location>
        <begin position="4"/>
        <end position="108"/>
    </location>
</feature>
<dbReference type="RefSeq" id="WP_380140286.1">
    <property type="nucleotide sequence ID" value="NZ_JBHLUI010000012.1"/>
</dbReference>
<dbReference type="PANTHER" id="PTHR43685:SF2">
    <property type="entry name" value="GLYCOSYLTRANSFERASE 2-LIKE DOMAIN-CONTAINING PROTEIN"/>
    <property type="match status" value="1"/>
</dbReference>
<evidence type="ECO:0000259" key="1">
    <source>
        <dbReference type="Pfam" id="PF00535"/>
    </source>
</evidence>
<keyword evidence="3" id="KW-1185">Reference proteome</keyword>
<dbReference type="Pfam" id="PF00535">
    <property type="entry name" value="Glycos_transf_2"/>
    <property type="match status" value="1"/>
</dbReference>
<evidence type="ECO:0000313" key="3">
    <source>
        <dbReference type="Proteomes" id="UP001589748"/>
    </source>
</evidence>
<organism evidence="2 3">
    <name type="scientific">Kineococcus gynurae</name>
    <dbReference type="NCBI Taxonomy" id="452979"/>
    <lineage>
        <taxon>Bacteria</taxon>
        <taxon>Bacillati</taxon>
        <taxon>Actinomycetota</taxon>
        <taxon>Actinomycetes</taxon>
        <taxon>Kineosporiales</taxon>
        <taxon>Kineosporiaceae</taxon>
        <taxon>Kineococcus</taxon>
    </lineage>
</organism>
<gene>
    <name evidence="2" type="ORF">ACFFVI_01920</name>
</gene>
<proteinExistence type="predicted"/>
<dbReference type="InterPro" id="IPR050834">
    <property type="entry name" value="Glycosyltransf_2"/>
</dbReference>
<dbReference type="PANTHER" id="PTHR43685">
    <property type="entry name" value="GLYCOSYLTRANSFERASE"/>
    <property type="match status" value="1"/>
</dbReference>